<accession>A0A5A7P6M6</accession>
<keyword evidence="7" id="KW-0999">Mitochondrion inner membrane</keyword>
<evidence type="ECO:0000256" key="3">
    <source>
        <dbReference type="ARBA" id="ARBA00022448"/>
    </source>
</evidence>
<gene>
    <name evidence="17" type="ORF">STAS_03907</name>
</gene>
<evidence type="ECO:0000256" key="7">
    <source>
        <dbReference type="ARBA" id="ARBA00022792"/>
    </source>
</evidence>
<dbReference type="GO" id="GO:0005262">
    <property type="term" value="F:calcium channel activity"/>
    <property type="evidence" value="ECO:0007669"/>
    <property type="project" value="UniProtKB-KW"/>
</dbReference>
<dbReference type="GO" id="GO:1990246">
    <property type="term" value="C:uniplex complex"/>
    <property type="evidence" value="ECO:0007669"/>
    <property type="project" value="TreeGrafter"/>
</dbReference>
<keyword evidence="8" id="KW-0106">Calcium</keyword>
<feature type="transmembrane region" description="Helical" evidence="15">
    <location>
        <begin position="182"/>
        <end position="201"/>
    </location>
</feature>
<dbReference type="Pfam" id="PF04678">
    <property type="entry name" value="MCU"/>
    <property type="match status" value="1"/>
</dbReference>
<comment type="subcellular location">
    <subcellularLocation>
        <location evidence="1">Mitochondrion inner membrane</location>
        <topology evidence="1">Multi-pass membrane protein</topology>
    </subcellularLocation>
</comment>
<feature type="transmembrane region" description="Helical" evidence="15">
    <location>
        <begin position="213"/>
        <end position="231"/>
    </location>
</feature>
<dbReference type="OrthoDB" id="278338at2759"/>
<evidence type="ECO:0000259" key="16">
    <source>
        <dbReference type="Pfam" id="PF04678"/>
    </source>
</evidence>
<evidence type="ECO:0000256" key="9">
    <source>
        <dbReference type="ARBA" id="ARBA00022989"/>
    </source>
</evidence>
<comment type="similarity">
    <text evidence="2">Belongs to the MCU (TC 1.A.77) family.</text>
</comment>
<feature type="domain" description="Calcium uniporter protein C-terminal" evidence="16">
    <location>
        <begin position="109"/>
        <end position="267"/>
    </location>
</feature>
<dbReference type="GO" id="GO:0015292">
    <property type="term" value="F:uniporter activity"/>
    <property type="evidence" value="ECO:0007669"/>
    <property type="project" value="TreeGrafter"/>
</dbReference>
<evidence type="ECO:0000256" key="10">
    <source>
        <dbReference type="ARBA" id="ARBA00023065"/>
    </source>
</evidence>
<evidence type="ECO:0000256" key="13">
    <source>
        <dbReference type="ARBA" id="ARBA00023303"/>
    </source>
</evidence>
<keyword evidence="5" id="KW-0107">Calcium channel</keyword>
<evidence type="ECO:0000256" key="11">
    <source>
        <dbReference type="ARBA" id="ARBA00023128"/>
    </source>
</evidence>
<reference evidence="18" key="1">
    <citation type="journal article" date="2019" name="Curr. Biol.">
        <title>Genome Sequence of Striga asiatica Provides Insight into the Evolution of Plant Parasitism.</title>
        <authorList>
            <person name="Yoshida S."/>
            <person name="Kim S."/>
            <person name="Wafula E.K."/>
            <person name="Tanskanen J."/>
            <person name="Kim Y.M."/>
            <person name="Honaas L."/>
            <person name="Yang Z."/>
            <person name="Spallek T."/>
            <person name="Conn C.E."/>
            <person name="Ichihashi Y."/>
            <person name="Cheong K."/>
            <person name="Cui S."/>
            <person name="Der J.P."/>
            <person name="Gundlach H."/>
            <person name="Jiao Y."/>
            <person name="Hori C."/>
            <person name="Ishida J.K."/>
            <person name="Kasahara H."/>
            <person name="Kiba T."/>
            <person name="Kim M.S."/>
            <person name="Koo N."/>
            <person name="Laohavisit A."/>
            <person name="Lee Y.H."/>
            <person name="Lumba S."/>
            <person name="McCourt P."/>
            <person name="Mortimer J.C."/>
            <person name="Mutuku J.M."/>
            <person name="Nomura T."/>
            <person name="Sasaki-Sekimoto Y."/>
            <person name="Seto Y."/>
            <person name="Wang Y."/>
            <person name="Wakatake T."/>
            <person name="Sakakibara H."/>
            <person name="Demura T."/>
            <person name="Yamaguchi S."/>
            <person name="Yoneyama K."/>
            <person name="Manabe R.I."/>
            <person name="Nelson D.C."/>
            <person name="Schulman A.H."/>
            <person name="Timko M.P."/>
            <person name="dePamphilis C.W."/>
            <person name="Choi D."/>
            <person name="Shirasu K."/>
        </authorList>
    </citation>
    <scope>NUCLEOTIDE SEQUENCE [LARGE SCALE GENOMIC DNA]</scope>
    <source>
        <strain evidence="18">cv. UVA1</strain>
    </source>
</reference>
<dbReference type="PANTHER" id="PTHR13462">
    <property type="entry name" value="CALCIUM UNIPORTER PROTEIN, MITOCHONDRIAL"/>
    <property type="match status" value="1"/>
</dbReference>
<keyword evidence="9 15" id="KW-1133">Transmembrane helix</keyword>
<keyword evidence="18" id="KW-1185">Reference proteome</keyword>
<keyword evidence="11" id="KW-0496">Mitochondrion</keyword>
<organism evidence="17 18">
    <name type="scientific">Striga asiatica</name>
    <name type="common">Asiatic witchweed</name>
    <name type="synonym">Buchnera asiatica</name>
    <dbReference type="NCBI Taxonomy" id="4170"/>
    <lineage>
        <taxon>Eukaryota</taxon>
        <taxon>Viridiplantae</taxon>
        <taxon>Streptophyta</taxon>
        <taxon>Embryophyta</taxon>
        <taxon>Tracheophyta</taxon>
        <taxon>Spermatophyta</taxon>
        <taxon>Magnoliopsida</taxon>
        <taxon>eudicotyledons</taxon>
        <taxon>Gunneridae</taxon>
        <taxon>Pentapetalae</taxon>
        <taxon>asterids</taxon>
        <taxon>lamiids</taxon>
        <taxon>Lamiales</taxon>
        <taxon>Orobanchaceae</taxon>
        <taxon>Buchnereae</taxon>
        <taxon>Striga</taxon>
    </lineage>
</organism>
<comment type="caution">
    <text evidence="17">The sequence shown here is derived from an EMBL/GenBank/DDBJ whole genome shotgun (WGS) entry which is preliminary data.</text>
</comment>
<proteinExistence type="inferred from homology"/>
<evidence type="ECO:0000256" key="5">
    <source>
        <dbReference type="ARBA" id="ARBA00022673"/>
    </source>
</evidence>
<comment type="catalytic activity">
    <reaction evidence="14">
        <text>Ca(2+)(in) = Ca(2+)(out)</text>
        <dbReference type="Rhea" id="RHEA:29671"/>
        <dbReference type="ChEBI" id="CHEBI:29108"/>
    </reaction>
</comment>
<keyword evidence="3" id="KW-0813">Transport</keyword>
<evidence type="ECO:0000256" key="6">
    <source>
        <dbReference type="ARBA" id="ARBA00022692"/>
    </source>
</evidence>
<dbReference type="InterPro" id="IPR006769">
    <property type="entry name" value="MCU_C"/>
</dbReference>
<dbReference type="GO" id="GO:0051560">
    <property type="term" value="P:mitochondrial calcium ion homeostasis"/>
    <property type="evidence" value="ECO:0007669"/>
    <property type="project" value="InterPro"/>
</dbReference>
<sequence>MWRNSGVNLLKRASKLASRPDWPRTTSRSGPHCAGPLAPSFRHYCSSSAEGCRRDDGENVMTYAEAKKLMRLVDVEALKERLGVEGKEAISYAELLRACEGIGVAKSPEEAAAFARVLDEAGVVLLFRDKVYLHPDKVVDLVRRAVPLSLLPEDDPCKNELKKLQEKKDEIDMLAHKQVRRILWTGLGFAVVQVGLFFRLTFWEFSWDVMEPIAFFTTTTGIVLGYAYFLITSRDPTYQDLLKRLFLSRQRKLIKKYNFDIQRFVELQRMNKLHHESCASIKRRTGVELDPEDLLHGH</sequence>
<dbReference type="EMBL" id="BKCP01002225">
    <property type="protein sequence ID" value="GER28148.1"/>
    <property type="molecule type" value="Genomic_DNA"/>
</dbReference>
<evidence type="ECO:0000256" key="4">
    <source>
        <dbReference type="ARBA" id="ARBA00022568"/>
    </source>
</evidence>
<evidence type="ECO:0000313" key="18">
    <source>
        <dbReference type="Proteomes" id="UP000325081"/>
    </source>
</evidence>
<keyword evidence="12 15" id="KW-0472">Membrane</keyword>
<evidence type="ECO:0000256" key="8">
    <source>
        <dbReference type="ARBA" id="ARBA00022837"/>
    </source>
</evidence>
<evidence type="ECO:0000256" key="12">
    <source>
        <dbReference type="ARBA" id="ARBA00023136"/>
    </source>
</evidence>
<evidence type="ECO:0000256" key="2">
    <source>
        <dbReference type="ARBA" id="ARBA00005653"/>
    </source>
</evidence>
<keyword evidence="13" id="KW-0407">Ion channel</keyword>
<keyword evidence="4" id="KW-0109">Calcium transport</keyword>
<dbReference type="AlphaFoldDB" id="A0A5A7P6M6"/>
<dbReference type="InterPro" id="IPR039055">
    <property type="entry name" value="MCU_fam"/>
</dbReference>
<protein>
    <recommendedName>
        <fullName evidence="16">Calcium uniporter protein C-terminal domain-containing protein</fullName>
    </recommendedName>
</protein>
<dbReference type="GO" id="GO:0036444">
    <property type="term" value="P:calcium import into the mitochondrion"/>
    <property type="evidence" value="ECO:0007669"/>
    <property type="project" value="TreeGrafter"/>
</dbReference>
<evidence type="ECO:0000256" key="14">
    <source>
        <dbReference type="ARBA" id="ARBA00036634"/>
    </source>
</evidence>
<evidence type="ECO:0000256" key="1">
    <source>
        <dbReference type="ARBA" id="ARBA00004448"/>
    </source>
</evidence>
<keyword evidence="6 15" id="KW-0812">Transmembrane</keyword>
<dbReference type="PANTHER" id="PTHR13462:SF10">
    <property type="entry name" value="CALCIUM UNIPORTER PROTEIN, MITOCHONDRIAL"/>
    <property type="match status" value="1"/>
</dbReference>
<dbReference type="Proteomes" id="UP000325081">
    <property type="component" value="Unassembled WGS sequence"/>
</dbReference>
<evidence type="ECO:0000256" key="15">
    <source>
        <dbReference type="SAM" id="Phobius"/>
    </source>
</evidence>
<evidence type="ECO:0000313" key="17">
    <source>
        <dbReference type="EMBL" id="GER28148.1"/>
    </source>
</evidence>
<name>A0A5A7P6M6_STRAF</name>
<keyword evidence="10" id="KW-0406">Ion transport</keyword>